<reference evidence="3" key="1">
    <citation type="journal article" date="2017" name="Genome Biol.">
        <title>Comparative genomics reveals high biological diversity and specific adaptations in the industrially and medically important fungal genus Aspergillus.</title>
        <authorList>
            <person name="de Vries R.P."/>
            <person name="Riley R."/>
            <person name="Wiebenga A."/>
            <person name="Aguilar-Osorio G."/>
            <person name="Amillis S."/>
            <person name="Uchima C.A."/>
            <person name="Anderluh G."/>
            <person name="Asadollahi M."/>
            <person name="Askin M."/>
            <person name="Barry K."/>
            <person name="Battaglia E."/>
            <person name="Bayram O."/>
            <person name="Benocci T."/>
            <person name="Braus-Stromeyer S.A."/>
            <person name="Caldana C."/>
            <person name="Canovas D."/>
            <person name="Cerqueira G.C."/>
            <person name="Chen F."/>
            <person name="Chen W."/>
            <person name="Choi C."/>
            <person name="Clum A."/>
            <person name="Dos Santos R.A."/>
            <person name="Damasio A.R."/>
            <person name="Diallinas G."/>
            <person name="Emri T."/>
            <person name="Fekete E."/>
            <person name="Flipphi M."/>
            <person name="Freyberg S."/>
            <person name="Gallo A."/>
            <person name="Gournas C."/>
            <person name="Habgood R."/>
            <person name="Hainaut M."/>
            <person name="Harispe M.L."/>
            <person name="Henrissat B."/>
            <person name="Hilden K.S."/>
            <person name="Hope R."/>
            <person name="Hossain A."/>
            <person name="Karabika E."/>
            <person name="Karaffa L."/>
            <person name="Karanyi Z."/>
            <person name="Krasevec N."/>
            <person name="Kuo A."/>
            <person name="Kusch H."/>
            <person name="LaButti K."/>
            <person name="Lagendijk E.L."/>
            <person name="Lapidus A."/>
            <person name="Levasseur A."/>
            <person name="Lindquist E."/>
            <person name="Lipzen A."/>
            <person name="Logrieco A.F."/>
            <person name="MacCabe A."/>
            <person name="Maekelae M.R."/>
            <person name="Malavazi I."/>
            <person name="Melin P."/>
            <person name="Meyer V."/>
            <person name="Mielnichuk N."/>
            <person name="Miskei M."/>
            <person name="Molnar A.P."/>
            <person name="Mule G."/>
            <person name="Ngan C.Y."/>
            <person name="Orejas M."/>
            <person name="Orosz E."/>
            <person name="Ouedraogo J.P."/>
            <person name="Overkamp K.M."/>
            <person name="Park H.-S."/>
            <person name="Perrone G."/>
            <person name="Piumi F."/>
            <person name="Punt P.J."/>
            <person name="Ram A.F."/>
            <person name="Ramon A."/>
            <person name="Rauscher S."/>
            <person name="Record E."/>
            <person name="Riano-Pachon D.M."/>
            <person name="Robert V."/>
            <person name="Roehrig J."/>
            <person name="Ruller R."/>
            <person name="Salamov A."/>
            <person name="Salih N.S."/>
            <person name="Samson R.A."/>
            <person name="Sandor E."/>
            <person name="Sanguinetti M."/>
            <person name="Schuetze T."/>
            <person name="Sepcic K."/>
            <person name="Shelest E."/>
            <person name="Sherlock G."/>
            <person name="Sophianopoulou V."/>
            <person name="Squina F.M."/>
            <person name="Sun H."/>
            <person name="Susca A."/>
            <person name="Todd R.B."/>
            <person name="Tsang A."/>
            <person name="Unkles S.E."/>
            <person name="van de Wiele N."/>
            <person name="van Rossen-Uffink D."/>
            <person name="Oliveira J.V."/>
            <person name="Vesth T.C."/>
            <person name="Visser J."/>
            <person name="Yu J.-H."/>
            <person name="Zhou M."/>
            <person name="Andersen M.R."/>
            <person name="Archer D.B."/>
            <person name="Baker S.E."/>
            <person name="Benoit I."/>
            <person name="Brakhage A.A."/>
            <person name="Braus G.H."/>
            <person name="Fischer R."/>
            <person name="Frisvad J.C."/>
            <person name="Goldman G.H."/>
            <person name="Houbraken J."/>
            <person name="Oakley B."/>
            <person name="Pocsi I."/>
            <person name="Scazzocchio C."/>
            <person name="Seiboth B."/>
            <person name="vanKuyk P.A."/>
            <person name="Wortman J."/>
            <person name="Dyer P.S."/>
            <person name="Grigoriev I.V."/>
        </authorList>
    </citation>
    <scope>NUCLEOTIDE SEQUENCE [LARGE SCALE GENOMIC DNA]</scope>
    <source>
        <strain evidence="3">CBS 106.47</strain>
    </source>
</reference>
<name>A0A1M3THN4_ASPLC</name>
<evidence type="ECO:0000313" key="3">
    <source>
        <dbReference type="Proteomes" id="UP000184063"/>
    </source>
</evidence>
<feature type="compositionally biased region" description="Polar residues" evidence="1">
    <location>
        <begin position="1"/>
        <end position="16"/>
    </location>
</feature>
<dbReference type="Proteomes" id="UP000184063">
    <property type="component" value="Unassembled WGS sequence"/>
</dbReference>
<gene>
    <name evidence="2" type="ORF">ASPFODRAFT_45699</name>
</gene>
<organism evidence="2 3">
    <name type="scientific">Aspergillus luchuensis (strain CBS 106.47)</name>
    <dbReference type="NCBI Taxonomy" id="1137211"/>
    <lineage>
        <taxon>Eukaryota</taxon>
        <taxon>Fungi</taxon>
        <taxon>Dikarya</taxon>
        <taxon>Ascomycota</taxon>
        <taxon>Pezizomycotina</taxon>
        <taxon>Eurotiomycetes</taxon>
        <taxon>Eurotiomycetidae</taxon>
        <taxon>Eurotiales</taxon>
        <taxon>Aspergillaceae</taxon>
        <taxon>Aspergillus</taxon>
        <taxon>Aspergillus subgen. Circumdati</taxon>
    </lineage>
</organism>
<dbReference type="VEuPathDB" id="FungiDB:ASPFODRAFT_45699"/>
<dbReference type="EMBL" id="KV878241">
    <property type="protein sequence ID" value="OJZ86275.1"/>
    <property type="molecule type" value="Genomic_DNA"/>
</dbReference>
<feature type="region of interest" description="Disordered" evidence="1">
    <location>
        <begin position="1"/>
        <end position="57"/>
    </location>
</feature>
<evidence type="ECO:0000313" key="2">
    <source>
        <dbReference type="EMBL" id="OJZ86275.1"/>
    </source>
</evidence>
<evidence type="ECO:0000256" key="1">
    <source>
        <dbReference type="SAM" id="MobiDB-lite"/>
    </source>
</evidence>
<proteinExistence type="predicted"/>
<protein>
    <submittedName>
        <fullName evidence="2">Uncharacterized protein</fullName>
    </submittedName>
</protein>
<dbReference type="AlphaFoldDB" id="A0A1M3THN4"/>
<sequence>MSQVPFPTVSQKTRQSGGVGVGDDEPQIHSPWSPPPDQNRGIPPRKWKPNGGRCAPY</sequence>
<accession>A0A1M3THN4</accession>